<dbReference type="PANTHER" id="PTHR38834:SF3">
    <property type="entry name" value="SOLUTE-BINDING PROTEIN FAMILY 3_N-TERMINAL DOMAIN-CONTAINING PROTEIN"/>
    <property type="match status" value="1"/>
</dbReference>
<comment type="caution">
    <text evidence="2">The sequence shown here is derived from an EMBL/GenBank/DDBJ whole genome shotgun (WGS) entry which is preliminary data.</text>
</comment>
<feature type="chain" id="PRO_5032409290" evidence="1">
    <location>
        <begin position="21"/>
        <end position="238"/>
    </location>
</feature>
<keyword evidence="3" id="KW-1185">Reference proteome</keyword>
<evidence type="ECO:0000313" key="2">
    <source>
        <dbReference type="EMBL" id="NOU49303.1"/>
    </source>
</evidence>
<keyword evidence="1" id="KW-0732">Signal</keyword>
<reference evidence="2 3" key="1">
    <citation type="submission" date="2020-04" db="EMBL/GenBank/DDBJ databases">
        <title>Pseudoalteromonas caenipelagi sp. nov., isolated from a tidal flat.</title>
        <authorList>
            <person name="Park S."/>
            <person name="Yoon J.-H."/>
        </authorList>
    </citation>
    <scope>NUCLEOTIDE SEQUENCE [LARGE SCALE GENOMIC DNA]</scope>
    <source>
        <strain evidence="2 3">JBTF-M23</strain>
    </source>
</reference>
<protein>
    <submittedName>
        <fullName evidence="2">Transporter substrate-binding domain-containing protein</fullName>
    </submittedName>
</protein>
<organism evidence="2 3">
    <name type="scientific">Pseudoalteromonas caenipelagi</name>
    <dbReference type="NCBI Taxonomy" id="2726988"/>
    <lineage>
        <taxon>Bacteria</taxon>
        <taxon>Pseudomonadati</taxon>
        <taxon>Pseudomonadota</taxon>
        <taxon>Gammaproteobacteria</taxon>
        <taxon>Alteromonadales</taxon>
        <taxon>Pseudoalteromonadaceae</taxon>
        <taxon>Pseudoalteromonas</taxon>
    </lineage>
</organism>
<dbReference type="Proteomes" id="UP000586305">
    <property type="component" value="Unassembled WGS sequence"/>
</dbReference>
<proteinExistence type="predicted"/>
<dbReference type="PANTHER" id="PTHR38834">
    <property type="entry name" value="PERIPLASMIC SUBSTRATE BINDING PROTEIN FAMILY 3"/>
    <property type="match status" value="1"/>
</dbReference>
<sequence length="238" mass="27163">MVIRSLFLLVYTFFSSYGIAHSDETHLRVVTEHFPPYQFVKNGEVTSGFAYEIVKAALAKAQLHAAIEVLPWARAYEVALKYPNVIIFSIAKTDERAPLFHWLLELGRLDFHMYSSNNNKLININSMAEARKYILVAVRGSYEADKLLSLGFRLDTNLILVNDFAHAWRMVEKGRADAIYASHIPPKVKHSSLYGYKQHPTIYEHRFLHVAASLSTPPSTIAKLQRAFSQVRQAQKNQ</sequence>
<dbReference type="Gene3D" id="3.40.190.10">
    <property type="entry name" value="Periplasmic binding protein-like II"/>
    <property type="match status" value="2"/>
</dbReference>
<gene>
    <name evidence="2" type="ORF">HG263_01890</name>
</gene>
<accession>A0A849V9J0</accession>
<name>A0A849V9J0_9GAMM</name>
<dbReference type="SUPFAM" id="SSF53850">
    <property type="entry name" value="Periplasmic binding protein-like II"/>
    <property type="match status" value="1"/>
</dbReference>
<evidence type="ECO:0000256" key="1">
    <source>
        <dbReference type="SAM" id="SignalP"/>
    </source>
</evidence>
<dbReference type="EMBL" id="JABBPG010000001">
    <property type="protein sequence ID" value="NOU49303.1"/>
    <property type="molecule type" value="Genomic_DNA"/>
</dbReference>
<feature type="signal peptide" evidence="1">
    <location>
        <begin position="1"/>
        <end position="20"/>
    </location>
</feature>
<dbReference type="RefSeq" id="WP_171624391.1">
    <property type="nucleotide sequence ID" value="NZ_JABBPG010000001.1"/>
</dbReference>
<evidence type="ECO:0000313" key="3">
    <source>
        <dbReference type="Proteomes" id="UP000586305"/>
    </source>
</evidence>
<dbReference type="AlphaFoldDB" id="A0A849V9J0"/>